<reference evidence="9" key="1">
    <citation type="submission" date="2023-07" db="EMBL/GenBank/DDBJ databases">
        <title>draft genome sequence of fig (Ficus carica).</title>
        <authorList>
            <person name="Takahashi T."/>
            <person name="Nishimura K."/>
        </authorList>
    </citation>
    <scope>NUCLEOTIDE SEQUENCE</scope>
</reference>
<dbReference type="InterPro" id="IPR036396">
    <property type="entry name" value="Cyt_P450_sf"/>
</dbReference>
<evidence type="ECO:0000256" key="8">
    <source>
        <dbReference type="PIRSR" id="PIRSR602401-1"/>
    </source>
</evidence>
<accession>A0AA88CW06</accession>
<keyword evidence="3 8" id="KW-0349">Heme</keyword>
<evidence type="ECO:0000256" key="7">
    <source>
        <dbReference type="ARBA" id="ARBA00023033"/>
    </source>
</evidence>
<dbReference type="InterPro" id="IPR001128">
    <property type="entry name" value="Cyt_P450"/>
</dbReference>
<dbReference type="PANTHER" id="PTHR47944">
    <property type="entry name" value="CYTOCHROME P450 98A9"/>
    <property type="match status" value="1"/>
</dbReference>
<comment type="similarity">
    <text evidence="2">Belongs to the cytochrome P450 family.</text>
</comment>
<protein>
    <recommendedName>
        <fullName evidence="11">Cytochrome P450</fullName>
    </recommendedName>
</protein>
<dbReference type="InterPro" id="IPR002401">
    <property type="entry name" value="Cyt_P450_E_grp-I"/>
</dbReference>
<dbReference type="GO" id="GO:0020037">
    <property type="term" value="F:heme binding"/>
    <property type="evidence" value="ECO:0007669"/>
    <property type="project" value="InterPro"/>
</dbReference>
<evidence type="ECO:0000256" key="1">
    <source>
        <dbReference type="ARBA" id="ARBA00001971"/>
    </source>
</evidence>
<dbReference type="PANTHER" id="PTHR47944:SF19">
    <property type="entry name" value="CYTOCHROME P450 77A4"/>
    <property type="match status" value="1"/>
</dbReference>
<feature type="binding site" description="axial binding residue" evidence="8">
    <location>
        <position position="417"/>
    </location>
    <ligand>
        <name>heme</name>
        <dbReference type="ChEBI" id="CHEBI:30413"/>
    </ligand>
    <ligandPart>
        <name>Fe</name>
        <dbReference type="ChEBI" id="CHEBI:18248"/>
    </ligandPart>
</feature>
<keyword evidence="5" id="KW-0560">Oxidoreductase</keyword>
<keyword evidence="7" id="KW-0503">Monooxygenase</keyword>
<proteinExistence type="inferred from homology"/>
<evidence type="ECO:0000256" key="6">
    <source>
        <dbReference type="ARBA" id="ARBA00023004"/>
    </source>
</evidence>
<sequence length="482" mass="54734">MWPILRCIPEMLRNRPAHRWIHRVMKELNTNIACFRLGNTHVIAVDSPEIAREFLKKHDAIFASRLETMATSIVSRGNLTTVFGLGGKQWKKMRRILVSEILSQSRMRWLLDMRNQEADNLVRFLYNQCSTSAKGKVINVRTASQHYPANALRRMMFSTRYFGKGSEDGGPGFEEEEHVASFFTMLKYVYAFSVSDYLPWLRGLDLDGHQKRVRDAVKVVNKYHDPIVNDRIQQWREGKKTDPEDLLDVLILLKDSDGNPLLSIDEIRAQILELFLETVDNPYNAAEWALSEMLNQPNQLEKAVEELDRVVGKDRLLQESDVPHLPYVISCAREALRLHPMASFNVPHVSSSDSIVSGYFIPKGSSVLLGRLGLGRNPAVWDDPVRFDPERHLSECHVDLGESELRFISFTRGRRGCVGGALGTNLTVMLLGRLLQGFTWNVPEGLDKIDLSCEADSLLKATPLFAHAKPRLNPSVYPSSLL</sequence>
<comment type="caution">
    <text evidence="9">The sequence shown here is derived from an EMBL/GenBank/DDBJ whole genome shotgun (WGS) entry which is preliminary data.</text>
</comment>
<dbReference type="PRINTS" id="PR00463">
    <property type="entry name" value="EP450I"/>
</dbReference>
<dbReference type="Gene3D" id="1.10.630.10">
    <property type="entry name" value="Cytochrome P450"/>
    <property type="match status" value="1"/>
</dbReference>
<name>A0AA88CW06_FICCA</name>
<evidence type="ECO:0000256" key="2">
    <source>
        <dbReference type="ARBA" id="ARBA00010617"/>
    </source>
</evidence>
<organism evidence="9 10">
    <name type="scientific">Ficus carica</name>
    <name type="common">Common fig</name>
    <dbReference type="NCBI Taxonomy" id="3494"/>
    <lineage>
        <taxon>Eukaryota</taxon>
        <taxon>Viridiplantae</taxon>
        <taxon>Streptophyta</taxon>
        <taxon>Embryophyta</taxon>
        <taxon>Tracheophyta</taxon>
        <taxon>Spermatophyta</taxon>
        <taxon>Magnoliopsida</taxon>
        <taxon>eudicotyledons</taxon>
        <taxon>Gunneridae</taxon>
        <taxon>Pentapetalae</taxon>
        <taxon>rosids</taxon>
        <taxon>fabids</taxon>
        <taxon>Rosales</taxon>
        <taxon>Moraceae</taxon>
        <taxon>Ficeae</taxon>
        <taxon>Ficus</taxon>
    </lineage>
</organism>
<keyword evidence="10" id="KW-1185">Reference proteome</keyword>
<dbReference type="GO" id="GO:0004497">
    <property type="term" value="F:monooxygenase activity"/>
    <property type="evidence" value="ECO:0007669"/>
    <property type="project" value="UniProtKB-KW"/>
</dbReference>
<keyword evidence="6 8" id="KW-0408">Iron</keyword>
<dbReference type="GO" id="GO:0005506">
    <property type="term" value="F:iron ion binding"/>
    <property type="evidence" value="ECO:0007669"/>
    <property type="project" value="InterPro"/>
</dbReference>
<evidence type="ECO:0000256" key="5">
    <source>
        <dbReference type="ARBA" id="ARBA00023002"/>
    </source>
</evidence>
<dbReference type="Proteomes" id="UP001187192">
    <property type="component" value="Unassembled WGS sequence"/>
</dbReference>
<evidence type="ECO:0000256" key="4">
    <source>
        <dbReference type="ARBA" id="ARBA00022723"/>
    </source>
</evidence>
<dbReference type="AlphaFoldDB" id="A0AA88CW06"/>
<evidence type="ECO:0000313" key="10">
    <source>
        <dbReference type="Proteomes" id="UP001187192"/>
    </source>
</evidence>
<evidence type="ECO:0000256" key="3">
    <source>
        <dbReference type="ARBA" id="ARBA00022617"/>
    </source>
</evidence>
<dbReference type="SUPFAM" id="SSF48264">
    <property type="entry name" value="Cytochrome P450"/>
    <property type="match status" value="1"/>
</dbReference>
<comment type="cofactor">
    <cofactor evidence="1 8">
        <name>heme</name>
        <dbReference type="ChEBI" id="CHEBI:30413"/>
    </cofactor>
</comment>
<evidence type="ECO:0000313" key="9">
    <source>
        <dbReference type="EMBL" id="GMN32576.1"/>
    </source>
</evidence>
<dbReference type="Pfam" id="PF00067">
    <property type="entry name" value="p450"/>
    <property type="match status" value="1"/>
</dbReference>
<keyword evidence="4 8" id="KW-0479">Metal-binding</keyword>
<dbReference type="GO" id="GO:0016705">
    <property type="term" value="F:oxidoreductase activity, acting on paired donors, with incorporation or reduction of molecular oxygen"/>
    <property type="evidence" value="ECO:0007669"/>
    <property type="project" value="InterPro"/>
</dbReference>
<evidence type="ECO:0008006" key="11">
    <source>
        <dbReference type="Google" id="ProtNLM"/>
    </source>
</evidence>
<dbReference type="EMBL" id="BTGU01004813">
    <property type="protein sequence ID" value="GMN32576.1"/>
    <property type="molecule type" value="Genomic_DNA"/>
</dbReference>
<gene>
    <name evidence="9" type="ORF">TIFTF001_046609</name>
</gene>